<sequence length="133" mass="15095">MAPESERVRTPQVKVKEYSKSLSSNRCANALLFSPSADTVSSQGRRTCIRWRLRSFYFMPEGCWMKNLLTRESNRFDGTVVAGKLSDGGVPRKGRRRRWHLSDVLIPTSDRDRPAEAAAPPISAYHRKVMLAN</sequence>
<reference evidence="1" key="1">
    <citation type="submission" date="2021-01" db="EMBL/GenBank/DDBJ databases">
        <authorList>
            <person name="Corre E."/>
            <person name="Pelletier E."/>
            <person name="Niang G."/>
            <person name="Scheremetjew M."/>
            <person name="Finn R."/>
            <person name="Kale V."/>
            <person name="Holt S."/>
            <person name="Cochrane G."/>
            <person name="Meng A."/>
            <person name="Brown T."/>
            <person name="Cohen L."/>
        </authorList>
    </citation>
    <scope>NUCLEOTIDE SEQUENCE</scope>
    <source>
        <strain evidence="1">Isolate 1302-5</strain>
    </source>
</reference>
<evidence type="ECO:0000313" key="1">
    <source>
        <dbReference type="EMBL" id="CAE2204233.1"/>
    </source>
</evidence>
<name>A0A7S4M722_9STRA</name>
<gene>
    <name evidence="1" type="ORF">OAUR00152_LOCUS1991</name>
</gene>
<protein>
    <submittedName>
        <fullName evidence="1">Uncharacterized protein</fullName>
    </submittedName>
</protein>
<organism evidence="1">
    <name type="scientific">Odontella aurita</name>
    <dbReference type="NCBI Taxonomy" id="265563"/>
    <lineage>
        <taxon>Eukaryota</taxon>
        <taxon>Sar</taxon>
        <taxon>Stramenopiles</taxon>
        <taxon>Ochrophyta</taxon>
        <taxon>Bacillariophyta</taxon>
        <taxon>Mediophyceae</taxon>
        <taxon>Biddulphiophycidae</taxon>
        <taxon>Eupodiscales</taxon>
        <taxon>Odontellaceae</taxon>
        <taxon>Odontella</taxon>
    </lineage>
</organism>
<dbReference type="EMBL" id="HBKQ01002910">
    <property type="protein sequence ID" value="CAE2204233.1"/>
    <property type="molecule type" value="Transcribed_RNA"/>
</dbReference>
<proteinExistence type="predicted"/>
<dbReference type="AlphaFoldDB" id="A0A7S4M722"/>
<accession>A0A7S4M722</accession>